<dbReference type="PROSITE" id="PS51904">
    <property type="entry name" value="GLYCOSYL_HYDROL_F25_2"/>
    <property type="match status" value="1"/>
</dbReference>
<keyword evidence="3" id="KW-0326">Glycosidase</keyword>
<evidence type="ECO:0000313" key="4">
    <source>
        <dbReference type="EMBL" id="MBC2777410.1"/>
    </source>
</evidence>
<dbReference type="PANTHER" id="PTHR34135">
    <property type="entry name" value="LYSOZYME"/>
    <property type="match status" value="1"/>
</dbReference>
<organism evidence="4 5">
    <name type="scientific">Parasphingopyxis marina</name>
    <dbReference type="NCBI Taxonomy" id="2761622"/>
    <lineage>
        <taxon>Bacteria</taxon>
        <taxon>Pseudomonadati</taxon>
        <taxon>Pseudomonadota</taxon>
        <taxon>Alphaproteobacteria</taxon>
        <taxon>Sphingomonadales</taxon>
        <taxon>Sphingomonadaceae</taxon>
        <taxon>Parasphingopyxis</taxon>
    </lineage>
</organism>
<dbReference type="GO" id="GO:0016052">
    <property type="term" value="P:carbohydrate catabolic process"/>
    <property type="evidence" value="ECO:0007669"/>
    <property type="project" value="TreeGrafter"/>
</dbReference>
<keyword evidence="5" id="KW-1185">Reference proteome</keyword>
<accession>A0A842HZP7</accession>
<dbReference type="InterPro" id="IPR002053">
    <property type="entry name" value="Glyco_hydro_25"/>
</dbReference>
<dbReference type="RefSeq" id="WP_185800620.1">
    <property type="nucleotide sequence ID" value="NZ_JACJVJ010000001.1"/>
</dbReference>
<comment type="caution">
    <text evidence="4">The sequence shown here is derived from an EMBL/GenBank/DDBJ whole genome shotgun (WGS) entry which is preliminary data.</text>
</comment>
<dbReference type="Pfam" id="PF01183">
    <property type="entry name" value="Glyco_hydro_25"/>
    <property type="match status" value="1"/>
</dbReference>
<dbReference type="AlphaFoldDB" id="A0A842HZP7"/>
<dbReference type="EMBL" id="JACJVJ010000001">
    <property type="protein sequence ID" value="MBC2777410.1"/>
    <property type="molecule type" value="Genomic_DNA"/>
</dbReference>
<evidence type="ECO:0000256" key="1">
    <source>
        <dbReference type="ARBA" id="ARBA00010646"/>
    </source>
</evidence>
<dbReference type="CDD" id="cd06413">
    <property type="entry name" value="GH25_muramidase_1"/>
    <property type="match status" value="1"/>
</dbReference>
<sequence>MRTVKWLGFVAVVTGMSALAGWQIAIRWHPSPATYPIQGVDVSRHQGDIDWREIRSGGADFAFIKATEGGDWVDGRFAENWREAEAAGLRRGAYHFFTLCRPGREQAQNFIDTVPVDANALPPVVDLEFYGNCSVLADPETLRSELADFLELVEGHYGQRAILYVLEDFDARYAIIEHFDRTLWLRSLVTLPDYGGRDWTIWQASSFRHMDGVEGRIDWNVLAPEATLETLGDS</sequence>
<dbReference type="Proteomes" id="UP000564378">
    <property type="component" value="Unassembled WGS sequence"/>
</dbReference>
<dbReference type="GO" id="GO:0016998">
    <property type="term" value="P:cell wall macromolecule catabolic process"/>
    <property type="evidence" value="ECO:0007669"/>
    <property type="project" value="InterPro"/>
</dbReference>
<comment type="similarity">
    <text evidence="1">Belongs to the glycosyl hydrolase 25 family.</text>
</comment>
<dbReference type="PANTHER" id="PTHR34135:SF2">
    <property type="entry name" value="LYSOZYME"/>
    <property type="match status" value="1"/>
</dbReference>
<evidence type="ECO:0000256" key="3">
    <source>
        <dbReference type="ARBA" id="ARBA00023295"/>
    </source>
</evidence>
<dbReference type="GO" id="GO:0009253">
    <property type="term" value="P:peptidoglycan catabolic process"/>
    <property type="evidence" value="ECO:0007669"/>
    <property type="project" value="InterPro"/>
</dbReference>
<name>A0A842HZP7_9SPHN</name>
<evidence type="ECO:0000313" key="5">
    <source>
        <dbReference type="Proteomes" id="UP000564378"/>
    </source>
</evidence>
<dbReference type="InterPro" id="IPR017853">
    <property type="entry name" value="GH"/>
</dbReference>
<protein>
    <submittedName>
        <fullName evidence="4">Glycoside hydrolase family 25 protein</fullName>
    </submittedName>
</protein>
<dbReference type="SUPFAM" id="SSF51445">
    <property type="entry name" value="(Trans)glycosidases"/>
    <property type="match status" value="1"/>
</dbReference>
<dbReference type="InterPro" id="IPR018077">
    <property type="entry name" value="Glyco_hydro_fam25_subgr"/>
</dbReference>
<dbReference type="GO" id="GO:0003796">
    <property type="term" value="F:lysozyme activity"/>
    <property type="evidence" value="ECO:0007669"/>
    <property type="project" value="InterPro"/>
</dbReference>
<reference evidence="4 5" key="1">
    <citation type="submission" date="2020-08" db="EMBL/GenBank/DDBJ databases">
        <title>Draft genome sequence of Parasphingopyxis sp. GrpM-11.</title>
        <authorList>
            <person name="Oh J."/>
            <person name="Roh D.-H."/>
        </authorList>
    </citation>
    <scope>NUCLEOTIDE SEQUENCE [LARGE SCALE GENOMIC DNA]</scope>
    <source>
        <strain evidence="4 5">GrpM-11</strain>
    </source>
</reference>
<proteinExistence type="inferred from homology"/>
<evidence type="ECO:0000256" key="2">
    <source>
        <dbReference type="ARBA" id="ARBA00022801"/>
    </source>
</evidence>
<gene>
    <name evidence="4" type="ORF">H6P80_07225</name>
</gene>
<dbReference type="Gene3D" id="3.20.20.80">
    <property type="entry name" value="Glycosidases"/>
    <property type="match status" value="1"/>
</dbReference>
<keyword evidence="2 4" id="KW-0378">Hydrolase</keyword>
<dbReference type="SMART" id="SM00641">
    <property type="entry name" value="Glyco_25"/>
    <property type="match status" value="1"/>
</dbReference>